<dbReference type="InterPro" id="IPR013668">
    <property type="entry name" value="RNase_R_HTH_12"/>
</dbReference>
<name>A0A5C1QG38_9SPIO</name>
<evidence type="ECO:0000313" key="3">
    <source>
        <dbReference type="EMBL" id="QEN06039.1"/>
    </source>
</evidence>
<evidence type="ECO:0000259" key="1">
    <source>
        <dbReference type="Pfam" id="PF01995"/>
    </source>
</evidence>
<proteinExistence type="predicted"/>
<feature type="domain" description="NrpR regulatory" evidence="1">
    <location>
        <begin position="84"/>
        <end position="321"/>
    </location>
</feature>
<dbReference type="EMBL" id="CP035807">
    <property type="protein sequence ID" value="QEN06039.1"/>
    <property type="molecule type" value="Genomic_DNA"/>
</dbReference>
<dbReference type="InterPro" id="IPR038982">
    <property type="entry name" value="NrpR"/>
</dbReference>
<dbReference type="InterPro" id="IPR036984">
    <property type="entry name" value="NrpR_dom_sf"/>
</dbReference>
<dbReference type="KEGG" id="sper:EW093_15515"/>
<protein>
    <submittedName>
        <fullName evidence="3">DUF128 domain-containing protein</fullName>
    </submittedName>
</protein>
<dbReference type="Gene3D" id="3.30.70.1360">
    <property type="entry name" value="mj0159-like"/>
    <property type="match status" value="2"/>
</dbReference>
<keyword evidence="4" id="KW-1185">Reference proteome</keyword>
<reference evidence="3 4" key="2">
    <citation type="submission" date="2019-09" db="EMBL/GenBank/DDBJ databases">
        <title>Complete Genome Sequence and Methylome Analysis of free living Spirochaetas.</title>
        <authorList>
            <person name="Leshcheva N."/>
            <person name="Mikheeva N."/>
        </authorList>
    </citation>
    <scope>NUCLEOTIDE SEQUENCE [LARGE SCALE GENOMIC DNA]</scope>
    <source>
        <strain evidence="3 4">P</strain>
    </source>
</reference>
<dbReference type="PANTHER" id="PTHR41964">
    <property type="entry name" value="GLOBAL NITROGEN REGULATOR NRPR"/>
    <property type="match status" value="1"/>
</dbReference>
<reference evidence="3 4" key="1">
    <citation type="submission" date="2019-02" db="EMBL/GenBank/DDBJ databases">
        <authorList>
            <person name="Fomenkov A."/>
            <person name="Dubinina G."/>
            <person name="Grabovich M."/>
            <person name="Vincze T."/>
            <person name="Roberts R.J."/>
        </authorList>
    </citation>
    <scope>NUCLEOTIDE SEQUENCE [LARGE SCALE GENOMIC DNA]</scope>
    <source>
        <strain evidence="3 4">P</strain>
    </source>
</reference>
<dbReference type="Proteomes" id="UP000323824">
    <property type="component" value="Chromosome"/>
</dbReference>
<dbReference type="OrthoDB" id="9775029at2"/>
<dbReference type="PANTHER" id="PTHR41964:SF1">
    <property type="entry name" value="GLOBAL NITROGEN REGULATOR NRPR"/>
    <property type="match status" value="1"/>
</dbReference>
<dbReference type="Pfam" id="PF01995">
    <property type="entry name" value="NRD1_2"/>
    <property type="match status" value="1"/>
</dbReference>
<feature type="domain" description="Ribonuclease R winged-helix" evidence="2">
    <location>
        <begin position="11"/>
        <end position="75"/>
    </location>
</feature>
<evidence type="ECO:0000313" key="4">
    <source>
        <dbReference type="Proteomes" id="UP000323824"/>
    </source>
</evidence>
<evidence type="ECO:0000259" key="2">
    <source>
        <dbReference type="Pfam" id="PF08461"/>
    </source>
</evidence>
<dbReference type="InterPro" id="IPR002846">
    <property type="entry name" value="NRD"/>
</dbReference>
<sequence length="332" mass="36839">MSDSVEDKRLKILNILRDNNEALSSQKITNHLNEQGIQISERTVRFHLLAMDKKGFTQYIGRKGRLLTALGEQELTKVKAYEKVGFLSSKIDEFSYNMNFDLEKKEGSVLVNVTLISQDDLKNSIELLYTAFEHGFVMGELLTIFFPEDSDDKIEIPKGFVGIGSVCSITLNGILLSKGIPVHSIFGGLLEIEDRTAKRFVEIIQYNGTSLDPLEIFISSGLTDHTRLCSSGSGVVGASFRDVPASSREKVIQIFERCQEIGLGSFLEIGYPGSPLLEIPVSEGRVGFIVTGGLNAVGLLAESGIKLYSKTLSGYVDFKKLVNYRELKKYFK</sequence>
<dbReference type="RefSeq" id="WP_149569273.1">
    <property type="nucleotide sequence ID" value="NZ_CP035807.1"/>
</dbReference>
<accession>A0A5C1QG38</accession>
<organism evidence="3 4">
    <name type="scientific">Thiospirochaeta perfilievii</name>
    <dbReference type="NCBI Taxonomy" id="252967"/>
    <lineage>
        <taxon>Bacteria</taxon>
        <taxon>Pseudomonadati</taxon>
        <taxon>Spirochaetota</taxon>
        <taxon>Spirochaetia</taxon>
        <taxon>Spirochaetales</taxon>
        <taxon>Spirochaetaceae</taxon>
        <taxon>Thiospirochaeta</taxon>
    </lineage>
</organism>
<gene>
    <name evidence="3" type="ORF">EW093_15515</name>
</gene>
<dbReference type="AlphaFoldDB" id="A0A5C1QG38"/>
<dbReference type="Pfam" id="PF08461">
    <property type="entry name" value="WHD_RNase_R"/>
    <property type="match status" value="1"/>
</dbReference>